<evidence type="ECO:0000313" key="2">
    <source>
        <dbReference type="EMBL" id="KAF2967786.1"/>
    </source>
</evidence>
<dbReference type="InParanoid" id="A0A7C8IMW2"/>
<accession>A0A7C8IMW2</accession>
<dbReference type="Proteomes" id="UP000481858">
    <property type="component" value="Unassembled WGS sequence"/>
</dbReference>
<sequence length="485" mass="54736">MASRRTRDIIDSQLTQLTQLRDQQVTSDSIDNSSIIFIIEQLEELKKRMSNPRHPSSPPSRNPFKKRDLASSSPLSPSAEQEQLRLCLEQINLLYSRLSYDTLRNNHHIPELNRRLDTIAAELKSLHIDRSLITQPSKEGGWSGKVDQDTNQPKVYPKGHLIQTKELQDEFDEDLGDTSQPLKVLHTLSLRGLEILADTLDEEEYIRLVNQLRTWGIGILHGPLSLDHIFMPSAKTDLSSVDIGFQTLVSLFIKMLLNIKYLIVLLAVDSKEVELYLPELANTFNIPSIQDELKALEWFKAQLKQETTDESIGACDRALPSQIQSLYDMLPAIRTLRHVYASKAPPPRVQLRLAAALVEENAELGDRIAESLRATAKGRSEQEGSPELGLAMLLSKESEKLRELRITRSEQTAAPMVAILSDRRQWLHEFEDSQNVPTEENPAASSVVKEESNTGALGKEYDVFRSNDFMGRIEQIFGVGALDID</sequence>
<proteinExistence type="predicted"/>
<comment type="caution">
    <text evidence="2">The sequence shown here is derived from an EMBL/GenBank/DDBJ whole genome shotgun (WGS) entry which is preliminary data.</text>
</comment>
<dbReference type="AlphaFoldDB" id="A0A7C8IMW2"/>
<feature type="region of interest" description="Disordered" evidence="1">
    <location>
        <begin position="47"/>
        <end position="77"/>
    </location>
</feature>
<organism evidence="2 3">
    <name type="scientific">Xylaria multiplex</name>
    <dbReference type="NCBI Taxonomy" id="323545"/>
    <lineage>
        <taxon>Eukaryota</taxon>
        <taxon>Fungi</taxon>
        <taxon>Dikarya</taxon>
        <taxon>Ascomycota</taxon>
        <taxon>Pezizomycotina</taxon>
        <taxon>Sordariomycetes</taxon>
        <taxon>Xylariomycetidae</taxon>
        <taxon>Xylariales</taxon>
        <taxon>Xylariaceae</taxon>
        <taxon>Xylaria</taxon>
    </lineage>
</organism>
<dbReference type="OrthoDB" id="5106654at2759"/>
<keyword evidence="3" id="KW-1185">Reference proteome</keyword>
<gene>
    <name evidence="2" type="ORF">GQX73_g5844</name>
</gene>
<evidence type="ECO:0000256" key="1">
    <source>
        <dbReference type="SAM" id="MobiDB-lite"/>
    </source>
</evidence>
<protein>
    <submittedName>
        <fullName evidence="2">Uncharacterized protein</fullName>
    </submittedName>
</protein>
<name>A0A7C8IMW2_9PEZI</name>
<evidence type="ECO:0000313" key="3">
    <source>
        <dbReference type="Proteomes" id="UP000481858"/>
    </source>
</evidence>
<reference evidence="2 3" key="1">
    <citation type="submission" date="2019-12" db="EMBL/GenBank/DDBJ databases">
        <title>Draft genome sequence of the ascomycete Xylaria multiplex DSM 110363.</title>
        <authorList>
            <person name="Buettner E."/>
            <person name="Kellner H."/>
        </authorList>
    </citation>
    <scope>NUCLEOTIDE SEQUENCE [LARGE SCALE GENOMIC DNA]</scope>
    <source>
        <strain evidence="2 3">DSM 110363</strain>
    </source>
</reference>
<dbReference type="EMBL" id="WUBL01000062">
    <property type="protein sequence ID" value="KAF2967786.1"/>
    <property type="molecule type" value="Genomic_DNA"/>
</dbReference>